<feature type="signal peptide" evidence="11">
    <location>
        <begin position="1"/>
        <end position="27"/>
    </location>
</feature>
<evidence type="ECO:0000256" key="11">
    <source>
        <dbReference type="SAM" id="SignalP"/>
    </source>
</evidence>
<feature type="compositionally biased region" description="Pro residues" evidence="10">
    <location>
        <begin position="52"/>
        <end position="64"/>
    </location>
</feature>
<dbReference type="CDD" id="cd00519">
    <property type="entry name" value="Lipase_3"/>
    <property type="match status" value="1"/>
</dbReference>
<keyword evidence="6" id="KW-0378">Hydrolase</keyword>
<dbReference type="Gene3D" id="3.40.50.1820">
    <property type="entry name" value="alpha/beta hydrolase"/>
    <property type="match status" value="1"/>
</dbReference>
<keyword evidence="7" id="KW-0809">Transit peptide</keyword>
<dbReference type="AlphaFoldDB" id="A0A8T0V2W1"/>
<comment type="subcellular location">
    <subcellularLocation>
        <location evidence="2">Plastid</location>
        <location evidence="2">Chloroplast</location>
    </subcellularLocation>
</comment>
<dbReference type="Proteomes" id="UP000823388">
    <property type="component" value="Chromosome 3K"/>
</dbReference>
<dbReference type="EMBL" id="CM029041">
    <property type="protein sequence ID" value="KAG2627826.1"/>
    <property type="molecule type" value="Genomic_DNA"/>
</dbReference>
<evidence type="ECO:0000256" key="7">
    <source>
        <dbReference type="ARBA" id="ARBA00022946"/>
    </source>
</evidence>
<feature type="compositionally biased region" description="Gly residues" evidence="10">
    <location>
        <begin position="625"/>
        <end position="634"/>
    </location>
</feature>
<evidence type="ECO:0000256" key="3">
    <source>
        <dbReference type="ARBA" id="ARBA00010701"/>
    </source>
</evidence>
<feature type="region of interest" description="Disordered" evidence="10">
    <location>
        <begin position="604"/>
        <end position="634"/>
    </location>
</feature>
<organism evidence="13 14">
    <name type="scientific">Panicum virgatum</name>
    <name type="common">Blackwell switchgrass</name>
    <dbReference type="NCBI Taxonomy" id="38727"/>
    <lineage>
        <taxon>Eukaryota</taxon>
        <taxon>Viridiplantae</taxon>
        <taxon>Streptophyta</taxon>
        <taxon>Embryophyta</taxon>
        <taxon>Tracheophyta</taxon>
        <taxon>Spermatophyta</taxon>
        <taxon>Magnoliopsida</taxon>
        <taxon>Liliopsida</taxon>
        <taxon>Poales</taxon>
        <taxon>Poaceae</taxon>
        <taxon>PACMAD clade</taxon>
        <taxon>Panicoideae</taxon>
        <taxon>Panicodae</taxon>
        <taxon>Paniceae</taxon>
        <taxon>Panicinae</taxon>
        <taxon>Panicum</taxon>
        <taxon>Panicum sect. Hiantes</taxon>
    </lineage>
</organism>
<evidence type="ECO:0000256" key="10">
    <source>
        <dbReference type="SAM" id="MobiDB-lite"/>
    </source>
</evidence>
<feature type="region of interest" description="Disordered" evidence="10">
    <location>
        <begin position="141"/>
        <end position="176"/>
    </location>
</feature>
<evidence type="ECO:0000256" key="9">
    <source>
        <dbReference type="ARBA" id="ARBA00023098"/>
    </source>
</evidence>
<keyword evidence="11" id="KW-0732">Signal</keyword>
<dbReference type="GO" id="GO:0008970">
    <property type="term" value="F:phospholipase A1 activity"/>
    <property type="evidence" value="ECO:0007669"/>
    <property type="project" value="UniProtKB-ARBA"/>
</dbReference>
<dbReference type="InterPro" id="IPR029058">
    <property type="entry name" value="AB_hydrolase_fold"/>
</dbReference>
<dbReference type="FunFam" id="3.40.50.1820:FF:000065">
    <property type="entry name" value="Phospholipase A1-II 3"/>
    <property type="match status" value="1"/>
</dbReference>
<keyword evidence="5" id="KW-0934">Plastid</keyword>
<keyword evidence="8" id="KW-0442">Lipid degradation</keyword>
<dbReference type="SUPFAM" id="SSF53474">
    <property type="entry name" value="alpha/beta-Hydrolases"/>
    <property type="match status" value="1"/>
</dbReference>
<evidence type="ECO:0000256" key="2">
    <source>
        <dbReference type="ARBA" id="ARBA00004229"/>
    </source>
</evidence>
<comment type="caution">
    <text evidence="13">The sequence shown here is derived from an EMBL/GenBank/DDBJ whole genome shotgun (WGS) entry which is preliminary data.</text>
</comment>
<evidence type="ECO:0000313" key="14">
    <source>
        <dbReference type="Proteomes" id="UP000823388"/>
    </source>
</evidence>
<protein>
    <recommendedName>
        <fullName evidence="12">Fungal lipase-type domain-containing protein</fullName>
    </recommendedName>
</protein>
<accession>A0A8T0V2W1</accession>
<evidence type="ECO:0000259" key="12">
    <source>
        <dbReference type="Pfam" id="PF01764"/>
    </source>
</evidence>
<feature type="chain" id="PRO_5035844899" description="Fungal lipase-type domain-containing protein" evidence="11">
    <location>
        <begin position="28"/>
        <end position="634"/>
    </location>
</feature>
<evidence type="ECO:0000256" key="4">
    <source>
        <dbReference type="ARBA" id="ARBA00022528"/>
    </source>
</evidence>
<feature type="compositionally biased region" description="Basic residues" evidence="10">
    <location>
        <begin position="609"/>
        <end position="620"/>
    </location>
</feature>
<evidence type="ECO:0000256" key="5">
    <source>
        <dbReference type="ARBA" id="ARBA00022640"/>
    </source>
</evidence>
<keyword evidence="9" id="KW-0443">Lipid metabolism</keyword>
<dbReference type="Pfam" id="PF01764">
    <property type="entry name" value="Lipase_3"/>
    <property type="match status" value="1"/>
</dbReference>
<gene>
    <name evidence="13" type="ORF">PVAP13_3KG263803</name>
</gene>
<feature type="region of interest" description="Disordered" evidence="10">
    <location>
        <begin position="86"/>
        <end position="113"/>
    </location>
</feature>
<keyword evidence="14" id="KW-1185">Reference proteome</keyword>
<proteinExistence type="inferred from homology"/>
<dbReference type="PANTHER" id="PTHR31403:SF51">
    <property type="entry name" value="PHOSPHOLIPASE A1-IGAMMA2, CHLOROPLASTIC"/>
    <property type="match status" value="1"/>
</dbReference>
<evidence type="ECO:0000313" key="13">
    <source>
        <dbReference type="EMBL" id="KAG2627826.1"/>
    </source>
</evidence>
<dbReference type="InterPro" id="IPR002921">
    <property type="entry name" value="Fungal_lipase-type"/>
</dbReference>
<feature type="compositionally biased region" description="Low complexity" evidence="10">
    <location>
        <begin position="103"/>
        <end position="113"/>
    </location>
</feature>
<sequence length="634" mass="70756">MHHHSSTRGCALTRLCVDLRFLPGCLAAGRHSGTSTAQNWVLRVQARHSPTRRPPSADPRPPGRLPMAPLPCRDLHARLPTLPRRATAHAQVSFPSGAPAPRRPLLTSTASTSASTPLRLIPLAATRDEEEVASLVGHLEPHGVAHGGHQQQHRDDVPQEEEEDDDARRRGARKHREELPARWREIHGRDDWAGLLDPMDPLLRSELIRYGELAQACYDAFDYDPYSRYCGSCKYPRRELFERLGMAGGAARGYAVTRYLYATSNFRLFPAFFPQSRAGAKIWSQSANWIGYVAVSTDEESARLGRRDVAIAWRGTVTRLEWVSDLMDFLRPVAEEGIPCPDPDVKVLAGFADLYTDRDPGCRFCKYSAREQVLTEVRRLVGRYAARGEEVSITVTGHSLGSALAMLSAYDIAESGANVAVAGRAAAPVCVYSFAGPRVGNAAFRRRFESELGVKALRVGNVHDNVTRMPGILVNEGAPEAVRRVAERLLRVPWCYSHVGVELALDHKRSPFLKDTLDPACYHDLEAHLHLIDGYHGRGERFVLASGRDPALVNKACDFLKDHHGVPPCWRQDENKGMVRCRDGRWVQPDRHGWHLDDHDHDHDDDPHHHHHHGHHHRSHRSEGHGGGADGARR</sequence>
<comment type="similarity">
    <text evidence="3">Belongs to the AB hydrolase superfamily. Lipase family.</text>
</comment>
<dbReference type="PANTHER" id="PTHR31403">
    <property type="entry name" value="PHOSPHOLIPASE A1-IBETA2, CHLOROPLASTIC"/>
    <property type="match status" value="1"/>
</dbReference>
<evidence type="ECO:0000256" key="1">
    <source>
        <dbReference type="ARBA" id="ARBA00003523"/>
    </source>
</evidence>
<dbReference type="GO" id="GO:0009507">
    <property type="term" value="C:chloroplast"/>
    <property type="evidence" value="ECO:0007669"/>
    <property type="project" value="UniProtKB-SubCell"/>
</dbReference>
<comment type="function">
    <text evidence="1">Acylhydrolase that catalyzes the hydrolysis of phospholipids at the sn-1 position.</text>
</comment>
<name>A0A8T0V2W1_PANVG</name>
<dbReference type="GO" id="GO:0016042">
    <property type="term" value="P:lipid catabolic process"/>
    <property type="evidence" value="ECO:0007669"/>
    <property type="project" value="UniProtKB-KW"/>
</dbReference>
<reference evidence="13" key="1">
    <citation type="submission" date="2020-05" db="EMBL/GenBank/DDBJ databases">
        <title>WGS assembly of Panicum virgatum.</title>
        <authorList>
            <person name="Lovell J.T."/>
            <person name="Jenkins J."/>
            <person name="Shu S."/>
            <person name="Juenger T.E."/>
            <person name="Schmutz J."/>
        </authorList>
    </citation>
    <scope>NUCLEOTIDE SEQUENCE</scope>
    <source>
        <strain evidence="13">AP13</strain>
    </source>
</reference>
<evidence type="ECO:0000256" key="6">
    <source>
        <dbReference type="ARBA" id="ARBA00022801"/>
    </source>
</evidence>
<feature type="region of interest" description="Disordered" evidence="10">
    <location>
        <begin position="46"/>
        <end position="71"/>
    </location>
</feature>
<feature type="domain" description="Fungal lipase-type" evidence="12">
    <location>
        <begin position="311"/>
        <end position="472"/>
    </location>
</feature>
<keyword evidence="4" id="KW-0150">Chloroplast</keyword>
<evidence type="ECO:0000256" key="8">
    <source>
        <dbReference type="ARBA" id="ARBA00022963"/>
    </source>
</evidence>